<dbReference type="EMBL" id="JARAOO010000005">
    <property type="protein sequence ID" value="KAJ7969323.1"/>
    <property type="molecule type" value="Genomic_DNA"/>
</dbReference>
<evidence type="ECO:0000256" key="1">
    <source>
        <dbReference type="SAM" id="MobiDB-lite"/>
    </source>
</evidence>
<name>A0AAD7M3L0_QUISA</name>
<reference evidence="2" key="1">
    <citation type="journal article" date="2023" name="Science">
        <title>Elucidation of the pathway for biosynthesis of saponin adjuvants from the soapbark tree.</title>
        <authorList>
            <person name="Reed J."/>
            <person name="Orme A."/>
            <person name="El-Demerdash A."/>
            <person name="Owen C."/>
            <person name="Martin L.B.B."/>
            <person name="Misra R.C."/>
            <person name="Kikuchi S."/>
            <person name="Rejzek M."/>
            <person name="Martin A.C."/>
            <person name="Harkess A."/>
            <person name="Leebens-Mack J."/>
            <person name="Louveau T."/>
            <person name="Stephenson M.J."/>
            <person name="Osbourn A."/>
        </authorList>
    </citation>
    <scope>NUCLEOTIDE SEQUENCE</scope>
    <source>
        <strain evidence="2">S10</strain>
    </source>
</reference>
<comment type="caution">
    <text evidence="2">The sequence shown here is derived from an EMBL/GenBank/DDBJ whole genome shotgun (WGS) entry which is preliminary data.</text>
</comment>
<evidence type="ECO:0000313" key="3">
    <source>
        <dbReference type="Proteomes" id="UP001163823"/>
    </source>
</evidence>
<accession>A0AAD7M3L0</accession>
<evidence type="ECO:0000313" key="2">
    <source>
        <dbReference type="EMBL" id="KAJ7969323.1"/>
    </source>
</evidence>
<feature type="region of interest" description="Disordered" evidence="1">
    <location>
        <begin position="29"/>
        <end position="111"/>
    </location>
</feature>
<organism evidence="2 3">
    <name type="scientific">Quillaja saponaria</name>
    <name type="common">Soap bark tree</name>
    <dbReference type="NCBI Taxonomy" id="32244"/>
    <lineage>
        <taxon>Eukaryota</taxon>
        <taxon>Viridiplantae</taxon>
        <taxon>Streptophyta</taxon>
        <taxon>Embryophyta</taxon>
        <taxon>Tracheophyta</taxon>
        <taxon>Spermatophyta</taxon>
        <taxon>Magnoliopsida</taxon>
        <taxon>eudicotyledons</taxon>
        <taxon>Gunneridae</taxon>
        <taxon>Pentapetalae</taxon>
        <taxon>rosids</taxon>
        <taxon>fabids</taxon>
        <taxon>Fabales</taxon>
        <taxon>Quillajaceae</taxon>
        <taxon>Quillaja</taxon>
    </lineage>
</organism>
<proteinExistence type="predicted"/>
<keyword evidence="3" id="KW-1185">Reference proteome</keyword>
<dbReference type="Proteomes" id="UP001163823">
    <property type="component" value="Chromosome 5"/>
</dbReference>
<dbReference type="KEGG" id="qsa:O6P43_013301"/>
<feature type="compositionally biased region" description="Low complexity" evidence="1">
    <location>
        <begin position="31"/>
        <end position="51"/>
    </location>
</feature>
<feature type="region of interest" description="Disordered" evidence="1">
    <location>
        <begin position="1"/>
        <end position="20"/>
    </location>
</feature>
<feature type="compositionally biased region" description="Polar residues" evidence="1">
    <location>
        <begin position="61"/>
        <end position="73"/>
    </location>
</feature>
<dbReference type="AlphaFoldDB" id="A0AAD7M3L0"/>
<gene>
    <name evidence="2" type="ORF">O6P43_013301</name>
</gene>
<protein>
    <submittedName>
        <fullName evidence="2">Uncharacterized protein</fullName>
    </submittedName>
</protein>
<sequence length="111" mass="11458">MKEAKEGTSDRGGQNTPILIFAPPSKQVQNLSGVGSSQILSSSDTLSPSLSADAHAHAPSTCATSTLTSSIPTAPSYGDDAAPSYAMGDMNTHASSSVRKHSRGCLIDHWN</sequence>